<dbReference type="Proteomes" id="UP000823561">
    <property type="component" value="Chromosome 11"/>
</dbReference>
<accession>A0AAV6GEP2</accession>
<comment type="caution">
    <text evidence="3">The sequence shown here is derived from an EMBL/GenBank/DDBJ whole genome shotgun (WGS) entry which is preliminary data.</text>
</comment>
<dbReference type="GO" id="GO:0003714">
    <property type="term" value="F:transcription corepressor activity"/>
    <property type="evidence" value="ECO:0007669"/>
    <property type="project" value="InterPro"/>
</dbReference>
<protein>
    <submittedName>
        <fullName evidence="3">Uncharacterized protein</fullName>
    </submittedName>
</protein>
<evidence type="ECO:0000256" key="1">
    <source>
        <dbReference type="ARBA" id="ARBA00006349"/>
    </source>
</evidence>
<comment type="similarity">
    <text evidence="1">Belongs to the HSBP1 family.</text>
</comment>
<name>A0AAV6GEP2_9TELE</name>
<organism evidence="3 4">
    <name type="scientific">Alosa alosa</name>
    <name type="common">allis shad</name>
    <dbReference type="NCBI Taxonomy" id="278164"/>
    <lineage>
        <taxon>Eukaryota</taxon>
        <taxon>Metazoa</taxon>
        <taxon>Chordata</taxon>
        <taxon>Craniata</taxon>
        <taxon>Vertebrata</taxon>
        <taxon>Euteleostomi</taxon>
        <taxon>Actinopterygii</taxon>
        <taxon>Neopterygii</taxon>
        <taxon>Teleostei</taxon>
        <taxon>Clupei</taxon>
        <taxon>Clupeiformes</taxon>
        <taxon>Clupeoidei</taxon>
        <taxon>Clupeidae</taxon>
        <taxon>Alosa</taxon>
    </lineage>
</organism>
<dbReference type="InterPro" id="IPR009643">
    <property type="entry name" value="HS1-bd"/>
</dbReference>
<reference evidence="3" key="1">
    <citation type="submission" date="2020-10" db="EMBL/GenBank/DDBJ databases">
        <title>Chromosome-scale genome assembly of the Allis shad, Alosa alosa.</title>
        <authorList>
            <person name="Margot Z."/>
            <person name="Christophe K."/>
            <person name="Cabau C."/>
            <person name="Louis A."/>
            <person name="Berthelot C."/>
            <person name="Parey E."/>
            <person name="Roest Crollius H."/>
            <person name="Montfort J."/>
            <person name="Robinson-Rechavi M."/>
            <person name="Bucao C."/>
            <person name="Bouchez O."/>
            <person name="Gislard M."/>
            <person name="Lluch J."/>
            <person name="Milhes M."/>
            <person name="Lampietro C."/>
            <person name="Lopez Roques C."/>
            <person name="Donnadieu C."/>
            <person name="Braasch I."/>
            <person name="Desvignes T."/>
            <person name="Postlethwait J."/>
            <person name="Bobe J."/>
            <person name="Guiguen Y."/>
        </authorList>
    </citation>
    <scope>NUCLEOTIDE SEQUENCE</scope>
    <source>
        <strain evidence="3">M-15738</strain>
        <tissue evidence="3">Blood</tissue>
    </source>
</reference>
<feature type="compositionally biased region" description="Basic residues" evidence="2">
    <location>
        <begin position="44"/>
        <end position="55"/>
    </location>
</feature>
<dbReference type="AlphaFoldDB" id="A0AAV6GEP2"/>
<keyword evidence="4" id="KW-1185">Reference proteome</keyword>
<evidence type="ECO:0000313" key="4">
    <source>
        <dbReference type="Proteomes" id="UP000823561"/>
    </source>
</evidence>
<feature type="region of interest" description="Disordered" evidence="2">
    <location>
        <begin position="41"/>
        <end position="83"/>
    </location>
</feature>
<sequence>MEKSGGDTDSKSAQDLTAVVQTLLQQMQDKFQTMLEWKRARERASRKKRRKRHPKAGCQEQTNFRKQHRLHTSRAVSPFFKNN</sequence>
<dbReference type="Gene3D" id="1.20.5.430">
    <property type="match status" value="1"/>
</dbReference>
<proteinExistence type="inferred from homology"/>
<evidence type="ECO:0000256" key="2">
    <source>
        <dbReference type="SAM" id="MobiDB-lite"/>
    </source>
</evidence>
<gene>
    <name evidence="3" type="ORF">AALO_G00153740</name>
</gene>
<dbReference type="Pfam" id="PF06825">
    <property type="entry name" value="HSBP1"/>
    <property type="match status" value="1"/>
</dbReference>
<dbReference type="EMBL" id="JADWDJ010000011">
    <property type="protein sequence ID" value="KAG5273634.1"/>
    <property type="molecule type" value="Genomic_DNA"/>
</dbReference>
<evidence type="ECO:0000313" key="3">
    <source>
        <dbReference type="EMBL" id="KAG5273634.1"/>
    </source>
</evidence>